<accession>A0AAD6Q4P2</accession>
<evidence type="ECO:0000256" key="1">
    <source>
        <dbReference type="SAM" id="Phobius"/>
    </source>
</evidence>
<dbReference type="EMBL" id="JAQIZT010000011">
    <property type="protein sequence ID" value="KAJ6979149.1"/>
    <property type="molecule type" value="Genomic_DNA"/>
</dbReference>
<keyword evidence="1" id="KW-0812">Transmembrane</keyword>
<sequence>MNQWKTPHGSKRLEALTHILTSPVTTPSAALLSVLHLFTISILSQMGLSTYILGTRDTMMVFGIGYNCIFERKKIEVLNYYFLNFELF</sequence>
<gene>
    <name evidence="2" type="ORF">NC653_027334</name>
</gene>
<dbReference type="Proteomes" id="UP001164929">
    <property type="component" value="Chromosome 11"/>
</dbReference>
<feature type="transmembrane region" description="Helical" evidence="1">
    <location>
        <begin position="30"/>
        <end position="53"/>
    </location>
</feature>
<keyword evidence="1" id="KW-1133">Transmembrane helix</keyword>
<protein>
    <submittedName>
        <fullName evidence="2">Uncharacterized protein</fullName>
    </submittedName>
</protein>
<proteinExistence type="predicted"/>
<keyword evidence="3" id="KW-1185">Reference proteome</keyword>
<reference evidence="2" key="1">
    <citation type="journal article" date="2023" name="Mol. Ecol. Resour.">
        <title>Chromosome-level genome assembly of a triploid poplar Populus alba 'Berolinensis'.</title>
        <authorList>
            <person name="Chen S."/>
            <person name="Yu Y."/>
            <person name="Wang X."/>
            <person name="Wang S."/>
            <person name="Zhang T."/>
            <person name="Zhou Y."/>
            <person name="He R."/>
            <person name="Meng N."/>
            <person name="Wang Y."/>
            <person name="Liu W."/>
            <person name="Liu Z."/>
            <person name="Liu J."/>
            <person name="Guo Q."/>
            <person name="Huang H."/>
            <person name="Sederoff R.R."/>
            <person name="Wang G."/>
            <person name="Qu G."/>
            <person name="Chen S."/>
        </authorList>
    </citation>
    <scope>NUCLEOTIDE SEQUENCE</scope>
    <source>
        <strain evidence="2">SC-2020</strain>
    </source>
</reference>
<name>A0AAD6Q4P2_9ROSI</name>
<evidence type="ECO:0000313" key="3">
    <source>
        <dbReference type="Proteomes" id="UP001164929"/>
    </source>
</evidence>
<dbReference type="AlphaFoldDB" id="A0AAD6Q4P2"/>
<organism evidence="2 3">
    <name type="scientific">Populus alba x Populus x berolinensis</name>
    <dbReference type="NCBI Taxonomy" id="444605"/>
    <lineage>
        <taxon>Eukaryota</taxon>
        <taxon>Viridiplantae</taxon>
        <taxon>Streptophyta</taxon>
        <taxon>Embryophyta</taxon>
        <taxon>Tracheophyta</taxon>
        <taxon>Spermatophyta</taxon>
        <taxon>Magnoliopsida</taxon>
        <taxon>eudicotyledons</taxon>
        <taxon>Gunneridae</taxon>
        <taxon>Pentapetalae</taxon>
        <taxon>rosids</taxon>
        <taxon>fabids</taxon>
        <taxon>Malpighiales</taxon>
        <taxon>Salicaceae</taxon>
        <taxon>Saliceae</taxon>
        <taxon>Populus</taxon>
    </lineage>
</organism>
<keyword evidence="1" id="KW-0472">Membrane</keyword>
<evidence type="ECO:0000313" key="2">
    <source>
        <dbReference type="EMBL" id="KAJ6979149.1"/>
    </source>
</evidence>
<comment type="caution">
    <text evidence="2">The sequence shown here is derived from an EMBL/GenBank/DDBJ whole genome shotgun (WGS) entry which is preliminary data.</text>
</comment>